<name>A0A5B7ZP88_9GAMM</name>
<dbReference type="EMBL" id="CP040871">
    <property type="protein sequence ID" value="QDA57014.1"/>
    <property type="molecule type" value="Genomic_DNA"/>
</dbReference>
<evidence type="ECO:0000313" key="1">
    <source>
        <dbReference type="EMBL" id="QDA57014.1"/>
    </source>
</evidence>
<keyword evidence="2" id="KW-1185">Reference proteome</keyword>
<organism evidence="1 2">
    <name type="scientific">Thermomonas aquatica</name>
    <dbReference type="NCBI Taxonomy" id="2202149"/>
    <lineage>
        <taxon>Bacteria</taxon>
        <taxon>Pseudomonadati</taxon>
        <taxon>Pseudomonadota</taxon>
        <taxon>Gammaproteobacteria</taxon>
        <taxon>Lysobacterales</taxon>
        <taxon>Lysobacteraceae</taxon>
        <taxon>Thermomonas</taxon>
    </lineage>
</organism>
<accession>A0A5B7ZP88</accession>
<protein>
    <submittedName>
        <fullName evidence="1">Uncharacterized protein</fullName>
    </submittedName>
</protein>
<evidence type="ECO:0000313" key="2">
    <source>
        <dbReference type="Proteomes" id="UP000308149"/>
    </source>
</evidence>
<dbReference type="Proteomes" id="UP000308149">
    <property type="component" value="Chromosome"/>
</dbReference>
<sequence>MDTLSVAVLLFALATAALWRALIHLKSRAQRFEESKKAAWVSLQCGSADLPSWIQNEERLSAFLFGAQRLALRKGVPHRKILETLATEHVFGQLIRFAGALEHRKATFAEQQLAVAETVAERFNYEERMRVASKIFFSGCSTDQKERQEI</sequence>
<reference evidence="1 2" key="1">
    <citation type="submission" date="2019-06" db="EMBL/GenBank/DDBJ databases">
        <title>Thermomonas aquatica sp. nov., isolated from an industrial wastewater treatment plant.</title>
        <authorList>
            <person name="Jeon J.H."/>
            <person name="Park D.-S."/>
        </authorList>
    </citation>
    <scope>NUCLEOTIDE SEQUENCE [LARGE SCALE GENOMIC DNA]</scope>
    <source>
        <strain evidence="1 2">SY21</strain>
    </source>
</reference>
<gene>
    <name evidence="1" type="ORF">FHQ07_06630</name>
</gene>
<proteinExistence type="predicted"/>
<dbReference type="RefSeq" id="WP_139716066.1">
    <property type="nucleotide sequence ID" value="NZ_CP040871.1"/>
</dbReference>
<dbReference type="AlphaFoldDB" id="A0A5B7ZP88"/>
<dbReference type="KEGG" id="thes:FHQ07_06630"/>